<dbReference type="OrthoDB" id="8480302at2"/>
<dbReference type="AlphaFoldDB" id="A0A5S5CC44"/>
<organism evidence="1 2">
    <name type="scientific">Aquimarina intermedia</name>
    <dbReference type="NCBI Taxonomy" id="350814"/>
    <lineage>
        <taxon>Bacteria</taxon>
        <taxon>Pseudomonadati</taxon>
        <taxon>Bacteroidota</taxon>
        <taxon>Flavobacteriia</taxon>
        <taxon>Flavobacteriales</taxon>
        <taxon>Flavobacteriaceae</taxon>
        <taxon>Aquimarina</taxon>
    </lineage>
</organism>
<protein>
    <submittedName>
        <fullName evidence="1">Putative signal transducing protein</fullName>
    </submittedName>
</protein>
<keyword evidence="2" id="KW-1185">Reference proteome</keyword>
<evidence type="ECO:0000313" key="1">
    <source>
        <dbReference type="EMBL" id="TYP76917.1"/>
    </source>
</evidence>
<proteinExistence type="predicted"/>
<dbReference type="RefSeq" id="WP_148780956.1">
    <property type="nucleotide sequence ID" value="NZ_VNHU01000001.1"/>
</dbReference>
<dbReference type="SUPFAM" id="SSF54913">
    <property type="entry name" value="GlnB-like"/>
    <property type="match status" value="1"/>
</dbReference>
<gene>
    <name evidence="1" type="ORF">BD809_10163</name>
</gene>
<dbReference type="EMBL" id="VNHU01000001">
    <property type="protein sequence ID" value="TYP76917.1"/>
    <property type="molecule type" value="Genomic_DNA"/>
</dbReference>
<evidence type="ECO:0000313" key="2">
    <source>
        <dbReference type="Proteomes" id="UP000324376"/>
    </source>
</evidence>
<dbReference type="Proteomes" id="UP000324376">
    <property type="component" value="Unassembled WGS sequence"/>
</dbReference>
<reference evidence="1 2" key="1">
    <citation type="submission" date="2019-07" db="EMBL/GenBank/DDBJ databases">
        <title>Genomic Encyclopedia of Archaeal and Bacterial Type Strains, Phase II (KMG-II): from individual species to whole genera.</title>
        <authorList>
            <person name="Goeker M."/>
        </authorList>
    </citation>
    <scope>NUCLEOTIDE SEQUENCE [LARGE SCALE GENOMIC DNA]</scope>
    <source>
        <strain evidence="1 2">DSM 17527</strain>
    </source>
</reference>
<dbReference type="Gene3D" id="3.30.70.790">
    <property type="entry name" value="UreE, C-terminal domain"/>
    <property type="match status" value="1"/>
</dbReference>
<name>A0A5S5CC44_9FLAO</name>
<accession>A0A5S5CC44</accession>
<comment type="caution">
    <text evidence="1">The sequence shown here is derived from an EMBL/GenBank/DDBJ whole genome shotgun (WGS) entry which is preliminary data.</text>
</comment>
<dbReference type="InterPro" id="IPR011322">
    <property type="entry name" value="N-reg_PII-like_a/b"/>
</dbReference>
<sequence>MKNFVVVMTFTYSYEYAVLKHLLEQEGINHFFENEVMANVFPFYSNALGGIHLRVHTNDVLLAREIIDSLQLPKHLKIV</sequence>